<evidence type="ECO:0000256" key="9">
    <source>
        <dbReference type="RuleBase" id="RU363032"/>
    </source>
</evidence>
<evidence type="ECO:0000256" key="8">
    <source>
        <dbReference type="ARBA" id="ARBA00023136"/>
    </source>
</evidence>
<feature type="compositionally biased region" description="Basic residues" evidence="10">
    <location>
        <begin position="11"/>
        <end position="20"/>
    </location>
</feature>
<evidence type="ECO:0000256" key="2">
    <source>
        <dbReference type="ARBA" id="ARBA00009047"/>
    </source>
</evidence>
<dbReference type="PANTHER" id="PTHR32243">
    <property type="entry name" value="MALTOSE TRANSPORT SYSTEM PERMEASE-RELATED"/>
    <property type="match status" value="1"/>
</dbReference>
<keyword evidence="3 9" id="KW-0813">Transport</keyword>
<feature type="transmembrane region" description="Helical" evidence="9">
    <location>
        <begin position="152"/>
        <end position="171"/>
    </location>
</feature>
<evidence type="ECO:0000256" key="5">
    <source>
        <dbReference type="ARBA" id="ARBA00022597"/>
    </source>
</evidence>
<feature type="transmembrane region" description="Helical" evidence="9">
    <location>
        <begin position="252"/>
        <end position="275"/>
    </location>
</feature>
<feature type="region of interest" description="Disordered" evidence="10">
    <location>
        <begin position="1"/>
        <end position="20"/>
    </location>
</feature>
<comment type="caution">
    <text evidence="12">The sequence shown here is derived from an EMBL/GenBank/DDBJ whole genome shotgun (WGS) entry which is preliminary data.</text>
</comment>
<dbReference type="PANTHER" id="PTHR32243:SF50">
    <property type="entry name" value="MALTOSE_MALTODEXTRIN TRANSPORT SYSTEM PERMEASE PROTEIN MALG"/>
    <property type="match status" value="1"/>
</dbReference>
<keyword evidence="13" id="KW-1185">Reference proteome</keyword>
<evidence type="ECO:0000256" key="1">
    <source>
        <dbReference type="ARBA" id="ARBA00004651"/>
    </source>
</evidence>
<evidence type="ECO:0000256" key="4">
    <source>
        <dbReference type="ARBA" id="ARBA00022475"/>
    </source>
</evidence>
<feature type="compositionally biased region" description="Low complexity" evidence="10">
    <location>
        <begin position="1"/>
        <end position="10"/>
    </location>
</feature>
<evidence type="ECO:0000256" key="6">
    <source>
        <dbReference type="ARBA" id="ARBA00022692"/>
    </source>
</evidence>
<keyword evidence="5" id="KW-0762">Sugar transport</keyword>
<dbReference type="InterPro" id="IPR000515">
    <property type="entry name" value="MetI-like"/>
</dbReference>
<protein>
    <submittedName>
        <fullName evidence="12">Carbohydrate ABC transporter permease</fullName>
    </submittedName>
</protein>
<keyword evidence="8 9" id="KW-0472">Membrane</keyword>
<feature type="transmembrane region" description="Helical" evidence="9">
    <location>
        <begin position="120"/>
        <end position="140"/>
    </location>
</feature>
<evidence type="ECO:0000313" key="12">
    <source>
        <dbReference type="EMBL" id="MDS1269290.1"/>
    </source>
</evidence>
<feature type="transmembrane region" description="Helical" evidence="9">
    <location>
        <begin position="83"/>
        <end position="108"/>
    </location>
</feature>
<dbReference type="SUPFAM" id="SSF161098">
    <property type="entry name" value="MetI-like"/>
    <property type="match status" value="1"/>
</dbReference>
<comment type="similarity">
    <text evidence="2">Belongs to the binding-protein-dependent transport system permease family. MalFG subfamily.</text>
</comment>
<evidence type="ECO:0000256" key="10">
    <source>
        <dbReference type="SAM" id="MobiDB-lite"/>
    </source>
</evidence>
<comment type="subcellular location">
    <subcellularLocation>
        <location evidence="1 9">Cell membrane</location>
        <topology evidence="1 9">Multi-pass membrane protein</topology>
    </subcellularLocation>
</comment>
<evidence type="ECO:0000256" key="3">
    <source>
        <dbReference type="ARBA" id="ARBA00022448"/>
    </source>
</evidence>
<dbReference type="CDD" id="cd06261">
    <property type="entry name" value="TM_PBP2"/>
    <property type="match status" value="1"/>
</dbReference>
<evidence type="ECO:0000256" key="7">
    <source>
        <dbReference type="ARBA" id="ARBA00022989"/>
    </source>
</evidence>
<keyword evidence="7 9" id="KW-1133">Transmembrane helix</keyword>
<dbReference type="EMBL" id="JAVLVT010000001">
    <property type="protein sequence ID" value="MDS1269290.1"/>
    <property type="molecule type" value="Genomic_DNA"/>
</dbReference>
<sequence length="290" mass="31712">MVSTAETTAARPRRRRHRSRAASVALHTTLVLASAIAILPAVWIAITSLQPRQAWQSTQIEFLGEATLANYVHVVTNTEFPRWFANSVLVAGGTTLFALFVAATTGYAVSRFRFPGMRPLMWSLLITQMFPVAILIVPIYNVLLRLGLINSHLGLTLTYLTIAVPFCAWMLRGYFNTIPVEIDEAGRMDGLSPFGTFWRLILPLAKPGLAVVAFFAFITAWGEVAFATAFMTTESNYTLAVGLQHFVGERRAEWGMLSAAAVLIAIPATLVFLLAQRHLEGGLTAGATKT</sequence>
<feature type="transmembrane region" description="Helical" evidence="9">
    <location>
        <begin position="21"/>
        <end position="46"/>
    </location>
</feature>
<dbReference type="Gene3D" id="1.10.3720.10">
    <property type="entry name" value="MetI-like"/>
    <property type="match status" value="1"/>
</dbReference>
<dbReference type="PROSITE" id="PS50928">
    <property type="entry name" value="ABC_TM1"/>
    <property type="match status" value="1"/>
</dbReference>
<name>A0ABU2H1W1_9ACTN</name>
<feature type="domain" description="ABC transmembrane type-1" evidence="11">
    <location>
        <begin position="84"/>
        <end position="275"/>
    </location>
</feature>
<dbReference type="RefSeq" id="WP_310910778.1">
    <property type="nucleotide sequence ID" value="NZ_JAVLVT010000001.1"/>
</dbReference>
<keyword evidence="6 9" id="KW-0812">Transmembrane</keyword>
<dbReference type="Proteomes" id="UP001250214">
    <property type="component" value="Unassembled WGS sequence"/>
</dbReference>
<accession>A0ABU2H1W1</accession>
<evidence type="ECO:0000259" key="11">
    <source>
        <dbReference type="PROSITE" id="PS50928"/>
    </source>
</evidence>
<keyword evidence="4" id="KW-1003">Cell membrane</keyword>
<organism evidence="12 13">
    <name type="scientific">Lipingzhangella rawalii</name>
    <dbReference type="NCBI Taxonomy" id="2055835"/>
    <lineage>
        <taxon>Bacteria</taxon>
        <taxon>Bacillati</taxon>
        <taxon>Actinomycetota</taxon>
        <taxon>Actinomycetes</taxon>
        <taxon>Streptosporangiales</taxon>
        <taxon>Nocardiopsidaceae</taxon>
        <taxon>Lipingzhangella</taxon>
    </lineage>
</organism>
<gene>
    <name evidence="12" type="ORF">RIF23_03150</name>
</gene>
<evidence type="ECO:0000313" key="13">
    <source>
        <dbReference type="Proteomes" id="UP001250214"/>
    </source>
</evidence>
<dbReference type="InterPro" id="IPR035906">
    <property type="entry name" value="MetI-like_sf"/>
</dbReference>
<dbReference type="InterPro" id="IPR050901">
    <property type="entry name" value="BP-dep_ABC_trans_perm"/>
</dbReference>
<proteinExistence type="inferred from homology"/>
<reference evidence="13" key="1">
    <citation type="submission" date="2023-07" db="EMBL/GenBank/DDBJ databases">
        <title>Novel species in the genus Lipingzhangella isolated from Sambhar Salt Lake.</title>
        <authorList>
            <person name="Jiya N."/>
            <person name="Kajale S."/>
            <person name="Sharma A."/>
        </authorList>
    </citation>
    <scope>NUCLEOTIDE SEQUENCE [LARGE SCALE GENOMIC DNA]</scope>
    <source>
        <strain evidence="13">LS1_29</strain>
    </source>
</reference>
<dbReference type="Pfam" id="PF00528">
    <property type="entry name" value="BPD_transp_1"/>
    <property type="match status" value="1"/>
</dbReference>